<dbReference type="GO" id="GO:0008270">
    <property type="term" value="F:zinc ion binding"/>
    <property type="evidence" value="ECO:0007669"/>
    <property type="project" value="UniProtKB-KW"/>
</dbReference>
<dbReference type="Gene3D" id="2.20.25.240">
    <property type="match status" value="1"/>
</dbReference>
<proteinExistence type="predicted"/>
<name>A0AAU9TF46_EUPED</name>
<evidence type="ECO:0000256" key="3">
    <source>
        <dbReference type="ARBA" id="ARBA00022833"/>
    </source>
</evidence>
<reference evidence="5" key="1">
    <citation type="submission" date="2022-03" db="EMBL/GenBank/DDBJ databases">
        <authorList>
            <person name="Tunstrom K."/>
        </authorList>
    </citation>
    <scope>NUCLEOTIDE SEQUENCE</scope>
</reference>
<dbReference type="AlphaFoldDB" id="A0AAU9TF46"/>
<feature type="domain" description="FLYWCH-type" evidence="4">
    <location>
        <begin position="29"/>
        <end position="90"/>
    </location>
</feature>
<dbReference type="InterPro" id="IPR007588">
    <property type="entry name" value="Znf_FLYWCH"/>
</dbReference>
<sequence>MVSKFFTWDSIGTIVIKGAVEPGLPEPHFSTTINGRPVLQIGPYRYYRNNRSRGRKATWFCAKNSNKPGCKASIMIVDGTIVDAKNEHNH</sequence>
<keyword evidence="1" id="KW-0479">Metal-binding</keyword>
<evidence type="ECO:0000256" key="1">
    <source>
        <dbReference type="ARBA" id="ARBA00022723"/>
    </source>
</evidence>
<dbReference type="Pfam" id="PF04500">
    <property type="entry name" value="FLYWCH"/>
    <property type="match status" value="1"/>
</dbReference>
<evidence type="ECO:0000313" key="6">
    <source>
        <dbReference type="Proteomes" id="UP001153954"/>
    </source>
</evidence>
<evidence type="ECO:0000259" key="4">
    <source>
        <dbReference type="Pfam" id="PF04500"/>
    </source>
</evidence>
<dbReference type="EMBL" id="CAKOGL010000004">
    <property type="protein sequence ID" value="CAH2085705.1"/>
    <property type="molecule type" value="Genomic_DNA"/>
</dbReference>
<evidence type="ECO:0000256" key="2">
    <source>
        <dbReference type="ARBA" id="ARBA00022771"/>
    </source>
</evidence>
<keyword evidence="3" id="KW-0862">Zinc</keyword>
<accession>A0AAU9TF46</accession>
<comment type="caution">
    <text evidence="5">The sequence shown here is derived from an EMBL/GenBank/DDBJ whole genome shotgun (WGS) entry which is preliminary data.</text>
</comment>
<organism evidence="5 6">
    <name type="scientific">Euphydryas editha</name>
    <name type="common">Edith's checkerspot</name>
    <dbReference type="NCBI Taxonomy" id="104508"/>
    <lineage>
        <taxon>Eukaryota</taxon>
        <taxon>Metazoa</taxon>
        <taxon>Ecdysozoa</taxon>
        <taxon>Arthropoda</taxon>
        <taxon>Hexapoda</taxon>
        <taxon>Insecta</taxon>
        <taxon>Pterygota</taxon>
        <taxon>Neoptera</taxon>
        <taxon>Endopterygota</taxon>
        <taxon>Lepidoptera</taxon>
        <taxon>Glossata</taxon>
        <taxon>Ditrysia</taxon>
        <taxon>Papilionoidea</taxon>
        <taxon>Nymphalidae</taxon>
        <taxon>Nymphalinae</taxon>
        <taxon>Euphydryas</taxon>
    </lineage>
</organism>
<protein>
    <recommendedName>
        <fullName evidence="4">FLYWCH-type domain-containing protein</fullName>
    </recommendedName>
</protein>
<keyword evidence="6" id="KW-1185">Reference proteome</keyword>
<evidence type="ECO:0000313" key="5">
    <source>
        <dbReference type="EMBL" id="CAH2085705.1"/>
    </source>
</evidence>
<dbReference type="Proteomes" id="UP001153954">
    <property type="component" value="Unassembled WGS sequence"/>
</dbReference>
<keyword evidence="2" id="KW-0863">Zinc-finger</keyword>
<gene>
    <name evidence="5" type="ORF">EEDITHA_LOCUS2153</name>
</gene>